<reference evidence="2" key="1">
    <citation type="submission" date="2022-06" db="EMBL/GenBank/DDBJ databases">
        <title>Ornithinimicrobium JY.X270.</title>
        <authorList>
            <person name="Huang Y."/>
        </authorList>
    </citation>
    <scope>NUCLEOTIDE SEQUENCE</scope>
    <source>
        <strain evidence="2">JY.X270</strain>
    </source>
</reference>
<feature type="transmembrane region" description="Helical" evidence="1">
    <location>
        <begin position="131"/>
        <end position="150"/>
    </location>
</feature>
<gene>
    <name evidence="2" type="ORF">NF557_15130</name>
</gene>
<accession>A0ABY4YGL7</accession>
<protein>
    <recommendedName>
        <fullName evidence="4">Capsular polysaccharide biosynthesis protein</fullName>
    </recommendedName>
</protein>
<organism evidence="2 3">
    <name type="scientific">Ornithinimicrobium cryptoxanthini</name>
    <dbReference type="NCBI Taxonomy" id="2934161"/>
    <lineage>
        <taxon>Bacteria</taxon>
        <taxon>Bacillati</taxon>
        <taxon>Actinomycetota</taxon>
        <taxon>Actinomycetes</taxon>
        <taxon>Micrococcales</taxon>
        <taxon>Ornithinimicrobiaceae</taxon>
        <taxon>Ornithinimicrobium</taxon>
    </lineage>
</organism>
<dbReference type="RefSeq" id="WP_252620465.1">
    <property type="nucleotide sequence ID" value="NZ_CP099490.1"/>
</dbReference>
<name>A0ABY4YGL7_9MICO</name>
<keyword evidence="3" id="KW-1185">Reference proteome</keyword>
<dbReference type="EMBL" id="CP099490">
    <property type="protein sequence ID" value="USQ75911.1"/>
    <property type="molecule type" value="Genomic_DNA"/>
</dbReference>
<keyword evidence="1" id="KW-1133">Transmembrane helix</keyword>
<evidence type="ECO:0008006" key="4">
    <source>
        <dbReference type="Google" id="ProtNLM"/>
    </source>
</evidence>
<keyword evidence="1" id="KW-0472">Membrane</keyword>
<proteinExistence type="predicted"/>
<evidence type="ECO:0000313" key="3">
    <source>
        <dbReference type="Proteomes" id="UP001056535"/>
    </source>
</evidence>
<dbReference type="Proteomes" id="UP001056535">
    <property type="component" value="Chromosome"/>
</dbReference>
<keyword evidence="1" id="KW-0812">Transmembrane</keyword>
<evidence type="ECO:0000256" key="1">
    <source>
        <dbReference type="SAM" id="Phobius"/>
    </source>
</evidence>
<evidence type="ECO:0000313" key="2">
    <source>
        <dbReference type="EMBL" id="USQ75911.1"/>
    </source>
</evidence>
<sequence length="157" mass="16325">MSSRWVTRLLVVLAAWGLALTVWPTDYRAVATVHTSSGEAADSVIERFGSLRADPDAVAALLGAESALTESARLQVSRQDDTILVTTRHQDPRLAQAMADSVAVAVAGPRPGIERTQLSQLPTDASGPSRLALFGAGGGIALAVGLTLAARAGRGRR</sequence>